<keyword evidence="1" id="KW-1133">Transmembrane helix</keyword>
<evidence type="ECO:0000313" key="2">
    <source>
        <dbReference type="EMBL" id="KAE9406950.1"/>
    </source>
</evidence>
<keyword evidence="3" id="KW-1185">Reference proteome</keyword>
<dbReference type="Proteomes" id="UP000799118">
    <property type="component" value="Unassembled WGS sequence"/>
</dbReference>
<accession>A0A6A4IAA9</accession>
<dbReference type="OrthoDB" id="3265563at2759"/>
<sequence length="139" mass="15015">MRTDFIELPSGLRSSHLYHRTLAVITEPGMIYPVYLTLLAILRAQSDVEVPNYACMGTITVGLAPTLIAVRVGLGSAIDNQSLRSNILQSELLFATLPRSLSTHVLDIAPVGSEDISTRSSILDLGPQGSSEVELRRAL</sequence>
<proteinExistence type="predicted"/>
<protein>
    <submittedName>
        <fullName evidence="2">Uncharacterized protein</fullName>
    </submittedName>
</protein>
<name>A0A6A4IAA9_9AGAR</name>
<keyword evidence="1" id="KW-0812">Transmembrane</keyword>
<reference evidence="2" key="1">
    <citation type="journal article" date="2019" name="Environ. Microbiol.">
        <title>Fungal ecological strategies reflected in gene transcription - a case study of two litter decomposers.</title>
        <authorList>
            <person name="Barbi F."/>
            <person name="Kohler A."/>
            <person name="Barry K."/>
            <person name="Baskaran P."/>
            <person name="Daum C."/>
            <person name="Fauchery L."/>
            <person name="Ihrmark K."/>
            <person name="Kuo A."/>
            <person name="LaButti K."/>
            <person name="Lipzen A."/>
            <person name="Morin E."/>
            <person name="Grigoriev I.V."/>
            <person name="Henrissat B."/>
            <person name="Lindahl B."/>
            <person name="Martin F."/>
        </authorList>
    </citation>
    <scope>NUCLEOTIDE SEQUENCE</scope>
    <source>
        <strain evidence="2">JB14</strain>
    </source>
</reference>
<dbReference type="EMBL" id="ML769399">
    <property type="protein sequence ID" value="KAE9406950.1"/>
    <property type="molecule type" value="Genomic_DNA"/>
</dbReference>
<evidence type="ECO:0000313" key="3">
    <source>
        <dbReference type="Proteomes" id="UP000799118"/>
    </source>
</evidence>
<feature type="transmembrane region" description="Helical" evidence="1">
    <location>
        <begin position="21"/>
        <end position="44"/>
    </location>
</feature>
<organism evidence="2 3">
    <name type="scientific">Gymnopus androsaceus JB14</name>
    <dbReference type="NCBI Taxonomy" id="1447944"/>
    <lineage>
        <taxon>Eukaryota</taxon>
        <taxon>Fungi</taxon>
        <taxon>Dikarya</taxon>
        <taxon>Basidiomycota</taxon>
        <taxon>Agaricomycotina</taxon>
        <taxon>Agaricomycetes</taxon>
        <taxon>Agaricomycetidae</taxon>
        <taxon>Agaricales</taxon>
        <taxon>Marasmiineae</taxon>
        <taxon>Omphalotaceae</taxon>
        <taxon>Gymnopus</taxon>
    </lineage>
</organism>
<dbReference type="AlphaFoldDB" id="A0A6A4IAA9"/>
<keyword evidence="1" id="KW-0472">Membrane</keyword>
<gene>
    <name evidence="2" type="ORF">BT96DRAFT_1014619</name>
</gene>
<evidence type="ECO:0000256" key="1">
    <source>
        <dbReference type="SAM" id="Phobius"/>
    </source>
</evidence>
<feature type="transmembrane region" description="Helical" evidence="1">
    <location>
        <begin position="50"/>
        <end position="74"/>
    </location>
</feature>